<dbReference type="PANTHER" id="PTHR48021:SF39">
    <property type="entry name" value="MAJOR FACILITATOR SUPERFAMILY (MFS) PROFILE DOMAIN-CONTAINING PROTEIN"/>
    <property type="match status" value="1"/>
</dbReference>
<feature type="transmembrane region" description="Helical" evidence="5">
    <location>
        <begin position="290"/>
        <end position="308"/>
    </location>
</feature>
<feature type="transmembrane region" description="Helical" evidence="5">
    <location>
        <begin position="122"/>
        <end position="144"/>
    </location>
</feature>
<evidence type="ECO:0000256" key="2">
    <source>
        <dbReference type="ARBA" id="ARBA00022692"/>
    </source>
</evidence>
<evidence type="ECO:0000256" key="4">
    <source>
        <dbReference type="ARBA" id="ARBA00023136"/>
    </source>
</evidence>
<feature type="transmembrane region" description="Helical" evidence="5">
    <location>
        <begin position="354"/>
        <end position="376"/>
    </location>
</feature>
<dbReference type="InterPro" id="IPR005828">
    <property type="entry name" value="MFS_sugar_transport-like"/>
</dbReference>
<evidence type="ECO:0000256" key="5">
    <source>
        <dbReference type="SAM" id="Phobius"/>
    </source>
</evidence>
<dbReference type="InterPro" id="IPR020846">
    <property type="entry name" value="MFS_dom"/>
</dbReference>
<dbReference type="Gene3D" id="1.20.1250.20">
    <property type="entry name" value="MFS general substrate transporter like domains"/>
    <property type="match status" value="1"/>
</dbReference>
<feature type="transmembrane region" description="Helical" evidence="5">
    <location>
        <begin position="98"/>
        <end position="116"/>
    </location>
</feature>
<dbReference type="Pfam" id="PF00083">
    <property type="entry name" value="Sugar_tr"/>
    <property type="match status" value="1"/>
</dbReference>
<dbReference type="PROSITE" id="PS50850">
    <property type="entry name" value="MFS"/>
    <property type="match status" value="1"/>
</dbReference>
<evidence type="ECO:0000256" key="1">
    <source>
        <dbReference type="ARBA" id="ARBA00004141"/>
    </source>
</evidence>
<comment type="subcellular location">
    <subcellularLocation>
        <location evidence="1">Membrane</location>
        <topology evidence="1">Multi-pass membrane protein</topology>
    </subcellularLocation>
</comment>
<organism evidence="7">
    <name type="scientific">Clastoptera arizonana</name>
    <name type="common">Arizona spittle bug</name>
    <dbReference type="NCBI Taxonomy" id="38151"/>
    <lineage>
        <taxon>Eukaryota</taxon>
        <taxon>Metazoa</taxon>
        <taxon>Ecdysozoa</taxon>
        <taxon>Arthropoda</taxon>
        <taxon>Hexapoda</taxon>
        <taxon>Insecta</taxon>
        <taxon>Pterygota</taxon>
        <taxon>Neoptera</taxon>
        <taxon>Paraneoptera</taxon>
        <taxon>Hemiptera</taxon>
        <taxon>Auchenorrhyncha</taxon>
        <taxon>Cercopoidea</taxon>
        <taxon>Clastopteridae</taxon>
        <taxon>Clastoptera</taxon>
    </lineage>
</organism>
<sequence>MSANHDSDKKVINFPPKFRRNCNIAQYLVSIVLGGINANMGLVLSLQVIVIGDLLSGKESFHINSFEASWFGSLPFIFISTSSILAGFLQEKFGRKGTILFAHVPVIAGFVCLYLTDSVVLLYSSAISFGLFAGFNQGASMTYAGEVFQPELRGTLTSIPGIFFNIGFIVVFLLSTIYPWRKIVFICTVLPIVTFICTFILPESPLWLVQQKKNKKAKKALKWLRGWTTEEYIQDEWDALINQVNAKTRKNDSKLPECQNLARSDTGPEEELTVFQTCSLFFGSEVQRPMYLVLTYFLGVLCCCLMPFKPMLIEVMSEMKIKFDPHLFLFISALLQFAGACSFSIVLRRYGKRVLTIFGFTVSIATCYGLAAYIMLGIQKSWIPLVLLSINSFIATFGLITIPWILISEVFPLRFRGIASGVSAALSNGIMFLTIKTYVNFKTLLGLPGSIIMYGTIAVFSLLYLYLNLPETEGKTLEDIELGFQQKKANAQHQNPKVEEVQQN</sequence>
<feature type="transmembrane region" description="Helical" evidence="5">
    <location>
        <begin position="418"/>
        <end position="439"/>
    </location>
</feature>
<dbReference type="SUPFAM" id="SSF103473">
    <property type="entry name" value="MFS general substrate transporter"/>
    <property type="match status" value="1"/>
</dbReference>
<protein>
    <recommendedName>
        <fullName evidence="6">Major facilitator superfamily (MFS) profile domain-containing protein</fullName>
    </recommendedName>
</protein>
<dbReference type="AlphaFoldDB" id="A0A1B6DBS9"/>
<feature type="domain" description="Major facilitator superfamily (MFS) profile" evidence="6">
    <location>
        <begin position="27"/>
        <end position="473"/>
    </location>
</feature>
<dbReference type="EMBL" id="GEDC01014154">
    <property type="protein sequence ID" value="JAS23144.1"/>
    <property type="molecule type" value="Transcribed_RNA"/>
</dbReference>
<dbReference type="PANTHER" id="PTHR48021">
    <property type="match status" value="1"/>
</dbReference>
<feature type="transmembrane region" description="Helical" evidence="5">
    <location>
        <begin position="70"/>
        <end position="89"/>
    </location>
</feature>
<feature type="transmembrane region" description="Helical" evidence="5">
    <location>
        <begin position="445"/>
        <end position="467"/>
    </location>
</feature>
<accession>A0A1B6DBS9</accession>
<keyword evidence="3 5" id="KW-1133">Transmembrane helix</keyword>
<feature type="transmembrane region" description="Helical" evidence="5">
    <location>
        <begin position="328"/>
        <end position="347"/>
    </location>
</feature>
<evidence type="ECO:0000313" key="7">
    <source>
        <dbReference type="EMBL" id="JAS23144.1"/>
    </source>
</evidence>
<dbReference type="GO" id="GO:0016020">
    <property type="term" value="C:membrane"/>
    <property type="evidence" value="ECO:0007669"/>
    <property type="project" value="UniProtKB-SubCell"/>
</dbReference>
<evidence type="ECO:0000256" key="3">
    <source>
        <dbReference type="ARBA" id="ARBA00022989"/>
    </source>
</evidence>
<dbReference type="InterPro" id="IPR036259">
    <property type="entry name" value="MFS_trans_sf"/>
</dbReference>
<feature type="transmembrane region" description="Helical" evidence="5">
    <location>
        <begin position="183"/>
        <end position="209"/>
    </location>
</feature>
<dbReference type="InterPro" id="IPR050549">
    <property type="entry name" value="MFS_Trehalose_Transporter"/>
</dbReference>
<reference evidence="7" key="1">
    <citation type="submission" date="2015-12" db="EMBL/GenBank/DDBJ databases">
        <title>De novo transcriptome assembly of four potential Pierce s Disease insect vectors from Arizona vineyards.</title>
        <authorList>
            <person name="Tassone E.E."/>
        </authorList>
    </citation>
    <scope>NUCLEOTIDE SEQUENCE</scope>
</reference>
<name>A0A1B6DBS9_9HEMI</name>
<gene>
    <name evidence="7" type="ORF">g.26329</name>
</gene>
<feature type="transmembrane region" description="Helical" evidence="5">
    <location>
        <begin position="27"/>
        <end position="50"/>
    </location>
</feature>
<feature type="transmembrane region" description="Helical" evidence="5">
    <location>
        <begin position="156"/>
        <end position="177"/>
    </location>
</feature>
<evidence type="ECO:0000259" key="6">
    <source>
        <dbReference type="PROSITE" id="PS50850"/>
    </source>
</evidence>
<dbReference type="GO" id="GO:0022857">
    <property type="term" value="F:transmembrane transporter activity"/>
    <property type="evidence" value="ECO:0007669"/>
    <property type="project" value="InterPro"/>
</dbReference>
<keyword evidence="4 5" id="KW-0472">Membrane</keyword>
<proteinExistence type="predicted"/>
<keyword evidence="2 5" id="KW-0812">Transmembrane</keyword>
<feature type="transmembrane region" description="Helical" evidence="5">
    <location>
        <begin position="382"/>
        <end position="406"/>
    </location>
</feature>